<keyword evidence="3" id="KW-0677">Repeat</keyword>
<dbReference type="EMBL" id="VVIM01000009">
    <property type="protein sequence ID" value="KAB0793854.1"/>
    <property type="molecule type" value="Genomic_DNA"/>
</dbReference>
<reference evidence="6" key="3">
    <citation type="submission" date="2019-08" db="EMBL/GenBank/DDBJ databases">
        <authorList>
            <consortium name="Photinus pyralis genome working group"/>
            <person name="Fallon T.R."/>
            <person name="Sander Lower S.E."/>
            <person name="Weng J.-K."/>
        </authorList>
    </citation>
    <scope>NUCLEOTIDE SEQUENCE</scope>
    <source>
        <strain evidence="6">1611_PpyrPB1</strain>
        <tissue evidence="6">Whole body</tissue>
    </source>
</reference>
<evidence type="ECO:0000313" key="7">
    <source>
        <dbReference type="EMBL" id="KAB0798260.1"/>
    </source>
</evidence>
<evidence type="ECO:0000313" key="6">
    <source>
        <dbReference type="EMBL" id="KAB0793854.1"/>
    </source>
</evidence>
<feature type="chain" id="PRO_5011907304" description="LRRCT domain-containing protein" evidence="4">
    <location>
        <begin position="20"/>
        <end position="348"/>
    </location>
</feature>
<dbReference type="Pfam" id="PF13855">
    <property type="entry name" value="LRR_8"/>
    <property type="match status" value="2"/>
</dbReference>
<dbReference type="EMBL" id="VVIM01000006">
    <property type="protein sequence ID" value="KAB0798260.1"/>
    <property type="molecule type" value="Genomic_DNA"/>
</dbReference>
<dbReference type="InterPro" id="IPR050541">
    <property type="entry name" value="LRR_TM_domain-containing"/>
</dbReference>
<reference evidence="5" key="1">
    <citation type="journal article" date="2016" name="Sci. Rep.">
        <title>Molecular characterization of firefly nuptial gifts: a multi-omics approach sheds light on postcopulatory sexual selection.</title>
        <authorList>
            <person name="Al-Wathiqui N."/>
            <person name="Fallon T.R."/>
            <person name="South A."/>
            <person name="Weng J.K."/>
            <person name="Lewis S.M."/>
        </authorList>
    </citation>
    <scope>NUCLEOTIDE SEQUENCE</scope>
</reference>
<dbReference type="AlphaFoldDB" id="A0A1Y1KV20"/>
<organism evidence="5">
    <name type="scientific">Photinus pyralis</name>
    <name type="common">Common eastern firefly</name>
    <name type="synonym">Lampyris pyralis</name>
    <dbReference type="NCBI Taxonomy" id="7054"/>
    <lineage>
        <taxon>Eukaryota</taxon>
        <taxon>Metazoa</taxon>
        <taxon>Ecdysozoa</taxon>
        <taxon>Arthropoda</taxon>
        <taxon>Hexapoda</taxon>
        <taxon>Insecta</taxon>
        <taxon>Pterygota</taxon>
        <taxon>Neoptera</taxon>
        <taxon>Endopterygota</taxon>
        <taxon>Coleoptera</taxon>
        <taxon>Polyphaga</taxon>
        <taxon>Elateriformia</taxon>
        <taxon>Elateroidea</taxon>
        <taxon>Lampyridae</taxon>
        <taxon>Lampyrinae</taxon>
        <taxon>Photinus</taxon>
    </lineage>
</organism>
<dbReference type="InterPro" id="IPR032675">
    <property type="entry name" value="LRR_dom_sf"/>
</dbReference>
<evidence type="ECO:0000256" key="1">
    <source>
        <dbReference type="ARBA" id="ARBA00022614"/>
    </source>
</evidence>
<sequence length="348" mass="40562">MMKTCSILLLILIIRGVSLQCTISTFDDTVIRINNVKETINGCLSPETITFKGQITAIAINNQDNILDLNYGAVQNISSNFRLDLRNNRIEFIREGAFLNLPGLYYINLRYNEITWIAKNSFKDLPSLSEVLLSDNKITVVWQQAFNNLPKLRYIAFTGNKLDRFDQDWFSATPNVERLYFGYNQLREITRGAFINLPNLKFLLFAQNLLEYIDPDAFKGLRNLEKMTFEDNRLRSIELNLHRPSKLAELYIMFNNITYISDRMLETLRPSLKSFEVYRNPWQCSCLDKIVSWGLKNNISVNAGWFRPELKATAVCVYPTTYSQACLDRGENEYELGFWAHVWKKKDY</sequence>
<evidence type="ECO:0000256" key="3">
    <source>
        <dbReference type="ARBA" id="ARBA00022737"/>
    </source>
</evidence>
<dbReference type="OrthoDB" id="6363818at2759"/>
<evidence type="ECO:0008006" key="9">
    <source>
        <dbReference type="Google" id="ProtNLM"/>
    </source>
</evidence>
<dbReference type="InterPro" id="IPR003591">
    <property type="entry name" value="Leu-rich_rpt_typical-subtyp"/>
</dbReference>
<dbReference type="PANTHER" id="PTHR24369:SF210">
    <property type="entry name" value="CHAOPTIN-RELATED"/>
    <property type="match status" value="1"/>
</dbReference>
<keyword evidence="8" id="KW-1185">Reference proteome</keyword>
<accession>A0A1Y1KV20</accession>
<dbReference type="PANTHER" id="PTHR24369">
    <property type="entry name" value="ANTIGEN BSP, PUTATIVE-RELATED"/>
    <property type="match status" value="1"/>
</dbReference>
<keyword evidence="1" id="KW-0433">Leucine-rich repeat</keyword>
<dbReference type="SMART" id="SM00369">
    <property type="entry name" value="LRR_TYP"/>
    <property type="match status" value="7"/>
</dbReference>
<evidence type="ECO:0000313" key="8">
    <source>
        <dbReference type="Proteomes" id="UP000327044"/>
    </source>
</evidence>
<dbReference type="EMBL" id="GEZM01075089">
    <property type="protein sequence ID" value="JAV64292.1"/>
    <property type="molecule type" value="Transcribed_RNA"/>
</dbReference>
<dbReference type="SUPFAM" id="SSF52058">
    <property type="entry name" value="L domain-like"/>
    <property type="match status" value="1"/>
</dbReference>
<dbReference type="Gene3D" id="3.80.10.10">
    <property type="entry name" value="Ribonuclease Inhibitor"/>
    <property type="match status" value="1"/>
</dbReference>
<feature type="signal peptide" evidence="4">
    <location>
        <begin position="1"/>
        <end position="19"/>
    </location>
</feature>
<name>A0A1Y1KV20_PHOPY</name>
<dbReference type="Proteomes" id="UP000327044">
    <property type="component" value="Unassembled WGS sequence"/>
</dbReference>
<evidence type="ECO:0000313" key="5">
    <source>
        <dbReference type="EMBL" id="JAV64291.1"/>
    </source>
</evidence>
<dbReference type="InterPro" id="IPR001611">
    <property type="entry name" value="Leu-rich_rpt"/>
</dbReference>
<dbReference type="EMBL" id="GEZM01075090">
    <property type="protein sequence ID" value="JAV64291.1"/>
    <property type="molecule type" value="Transcribed_RNA"/>
</dbReference>
<dbReference type="InParanoid" id="A0A1Y1KV20"/>
<keyword evidence="2 4" id="KW-0732">Signal</keyword>
<evidence type="ECO:0000256" key="4">
    <source>
        <dbReference type="SAM" id="SignalP"/>
    </source>
</evidence>
<protein>
    <recommendedName>
        <fullName evidence="9">LRRCT domain-containing protein</fullName>
    </recommendedName>
</protein>
<reference evidence="6 8" key="2">
    <citation type="journal article" date="2018" name="Elife">
        <title>Firefly genomes illuminate parallel origins of bioluminescence in beetles.</title>
        <authorList>
            <person name="Fallon T.R."/>
            <person name="Lower S.E."/>
            <person name="Chang C.H."/>
            <person name="Bessho-Uehara M."/>
            <person name="Martin G.J."/>
            <person name="Bewick A.J."/>
            <person name="Behringer M."/>
            <person name="Debat H.J."/>
            <person name="Wong I."/>
            <person name="Day J.C."/>
            <person name="Suvorov A."/>
            <person name="Silva C.J."/>
            <person name="Stanger-Hall K.F."/>
            <person name="Hall D.W."/>
            <person name="Schmitz R.J."/>
            <person name="Nelson D.R."/>
            <person name="Lewis S.M."/>
            <person name="Shigenobu S."/>
            <person name="Bybee S.M."/>
            <person name="Larracuente A.M."/>
            <person name="Oba Y."/>
            <person name="Weng J.K."/>
        </authorList>
    </citation>
    <scope>NUCLEOTIDE SEQUENCE [LARGE SCALE GENOMIC DNA]</scope>
    <source>
        <strain evidence="6">1611_PpyrPB1</strain>
        <tissue evidence="6">Whole body</tissue>
    </source>
</reference>
<gene>
    <name evidence="7" type="ORF">PPYR_09253</name>
    <name evidence="6" type="ORF">PPYR_13474</name>
</gene>
<dbReference type="GO" id="GO:0005886">
    <property type="term" value="C:plasma membrane"/>
    <property type="evidence" value="ECO:0007669"/>
    <property type="project" value="TreeGrafter"/>
</dbReference>
<evidence type="ECO:0000256" key="2">
    <source>
        <dbReference type="ARBA" id="ARBA00022729"/>
    </source>
</evidence>
<proteinExistence type="predicted"/>